<dbReference type="PANTHER" id="PTHR42087">
    <property type="entry name" value="ILP IS AN APOPTOSIS INHIBITOR"/>
    <property type="match status" value="1"/>
</dbReference>
<feature type="compositionally biased region" description="Acidic residues" evidence="1">
    <location>
        <begin position="41"/>
        <end position="50"/>
    </location>
</feature>
<name>A0ABQ9SKW6_9PEZI</name>
<organism evidence="2 3">
    <name type="scientific">Colletotrichum paranaense</name>
    <dbReference type="NCBI Taxonomy" id="1914294"/>
    <lineage>
        <taxon>Eukaryota</taxon>
        <taxon>Fungi</taxon>
        <taxon>Dikarya</taxon>
        <taxon>Ascomycota</taxon>
        <taxon>Pezizomycotina</taxon>
        <taxon>Sordariomycetes</taxon>
        <taxon>Hypocreomycetidae</taxon>
        <taxon>Glomerellales</taxon>
        <taxon>Glomerellaceae</taxon>
        <taxon>Colletotrichum</taxon>
        <taxon>Colletotrichum acutatum species complex</taxon>
    </lineage>
</organism>
<dbReference type="RefSeq" id="XP_060349299.1">
    <property type="nucleotide sequence ID" value="XM_060492929.1"/>
</dbReference>
<dbReference type="GeneID" id="85376828"/>
<feature type="compositionally biased region" description="Basic and acidic residues" evidence="1">
    <location>
        <begin position="305"/>
        <end position="314"/>
    </location>
</feature>
<feature type="compositionally biased region" description="Low complexity" evidence="1">
    <location>
        <begin position="1"/>
        <end position="15"/>
    </location>
</feature>
<feature type="region of interest" description="Disordered" evidence="1">
    <location>
        <begin position="25"/>
        <end position="60"/>
    </location>
</feature>
<proteinExistence type="predicted"/>
<keyword evidence="3" id="KW-1185">Reference proteome</keyword>
<gene>
    <name evidence="2" type="ORF">CPAR01_08661</name>
</gene>
<accession>A0ABQ9SKW6</accession>
<dbReference type="Proteomes" id="UP001241169">
    <property type="component" value="Unassembled WGS sequence"/>
</dbReference>
<evidence type="ECO:0000256" key="1">
    <source>
        <dbReference type="SAM" id="MobiDB-lite"/>
    </source>
</evidence>
<comment type="caution">
    <text evidence="2">The sequence shown here is derived from an EMBL/GenBank/DDBJ whole genome shotgun (WGS) entry which is preliminary data.</text>
</comment>
<evidence type="ECO:0000313" key="3">
    <source>
        <dbReference type="Proteomes" id="UP001241169"/>
    </source>
</evidence>
<feature type="region of interest" description="Disordered" evidence="1">
    <location>
        <begin position="295"/>
        <end position="314"/>
    </location>
</feature>
<reference evidence="2 3" key="1">
    <citation type="submission" date="2016-10" db="EMBL/GenBank/DDBJ databases">
        <title>The genome sequence of Colletotrichum fioriniae PJ7.</title>
        <authorList>
            <person name="Baroncelli R."/>
        </authorList>
    </citation>
    <scope>NUCLEOTIDE SEQUENCE [LARGE SCALE GENOMIC DNA]</scope>
    <source>
        <strain evidence="2 3">IMI 384185</strain>
    </source>
</reference>
<feature type="region of interest" description="Disordered" evidence="1">
    <location>
        <begin position="154"/>
        <end position="180"/>
    </location>
</feature>
<sequence>MWSCSSLSSPSRMSSLPDQRQICASDRPSFKFSANLRVDPETEDTEDTEDTTSQPNLATSSDAVLLDTITGSSAASGFEYAQVGHAFTGHQSAPPLNGPPFQPFQQSQFDIFEWYPKFQSCLRYFLDHAQYTGPIQAVAAFVNIQLPFQKAHNPVLSSKHTGPNSPAGPGPSTPSTARAAGKMPMNAQLPSSTHATLTPYIRRLVVTGFDYPAVLYGFFGDDWLGGIGPMHEAERRNYMFAAKSDTWLKVKSHYDMDGEQQVPFLRPLSNVTEKEIQSAETQWSEWLAMQDWMLGPRAPDQDQDQEVRIKQEDD</sequence>
<evidence type="ECO:0000313" key="2">
    <source>
        <dbReference type="EMBL" id="KAK1538548.1"/>
    </source>
</evidence>
<dbReference type="PANTHER" id="PTHR42087:SF1">
    <property type="entry name" value="ILP IS AN APOPTOSIS INHIBITOR"/>
    <property type="match status" value="1"/>
</dbReference>
<evidence type="ECO:0008006" key="4">
    <source>
        <dbReference type="Google" id="ProtNLM"/>
    </source>
</evidence>
<feature type="region of interest" description="Disordered" evidence="1">
    <location>
        <begin position="1"/>
        <end position="20"/>
    </location>
</feature>
<protein>
    <recommendedName>
        <fullName evidence="4">Ilp is an apoptosis inhibitor</fullName>
    </recommendedName>
</protein>
<dbReference type="InterPro" id="IPR053267">
    <property type="entry name" value="Verrucosidin_biosynth-assoc"/>
</dbReference>
<dbReference type="EMBL" id="MOPA01000006">
    <property type="protein sequence ID" value="KAK1538548.1"/>
    <property type="molecule type" value="Genomic_DNA"/>
</dbReference>